<reference evidence="1" key="2">
    <citation type="journal article" date="2019" name="IMA Fungus">
        <title>Genome sequencing and comparison of five Tilletia species to identify candidate genes for the detection of regulated species infecting wheat.</title>
        <authorList>
            <person name="Nguyen H.D.T."/>
            <person name="Sultana T."/>
            <person name="Kesanakurti P."/>
            <person name="Hambleton S."/>
        </authorList>
    </citation>
    <scope>NUCLEOTIDE SEQUENCE</scope>
    <source>
        <strain evidence="1">DAOMC 236426</strain>
    </source>
</reference>
<dbReference type="Proteomes" id="UP000077684">
    <property type="component" value="Unassembled WGS sequence"/>
</dbReference>
<sequence length="196" mass="21166">MVSRSLVQNLEPAPPLVVVRHVRARRVYVRHPAVDCDPALVLHADTKAFCAAPSSSPSLSSLKSISSDPSSSIVAAAVPTIKAVDLHILPLVPFDFINSIALLRNPRRSRFRARLAPLPIVGPGAAVVLKAITEQGEPVDRRLADPPARYPHLDDAIHALTHDLPVSINLQGLLGRAWQDERTMSAPSCRGRGRMA</sequence>
<evidence type="ECO:0000313" key="1">
    <source>
        <dbReference type="EMBL" id="KAE8240121.1"/>
    </source>
</evidence>
<keyword evidence="2" id="KW-1185">Reference proteome</keyword>
<name>A0A8X7ML76_9BASI</name>
<comment type="caution">
    <text evidence="1">The sequence shown here is derived from an EMBL/GenBank/DDBJ whole genome shotgun (WGS) entry which is preliminary data.</text>
</comment>
<proteinExistence type="predicted"/>
<accession>A0A8X7ML76</accession>
<organism evidence="1 2">
    <name type="scientific">Tilletia controversa</name>
    <name type="common">dwarf bunt fungus</name>
    <dbReference type="NCBI Taxonomy" id="13291"/>
    <lineage>
        <taxon>Eukaryota</taxon>
        <taxon>Fungi</taxon>
        <taxon>Dikarya</taxon>
        <taxon>Basidiomycota</taxon>
        <taxon>Ustilaginomycotina</taxon>
        <taxon>Exobasidiomycetes</taxon>
        <taxon>Tilletiales</taxon>
        <taxon>Tilletiaceae</taxon>
        <taxon>Tilletia</taxon>
    </lineage>
</organism>
<dbReference type="AlphaFoldDB" id="A0A8X7ML76"/>
<evidence type="ECO:0000313" key="2">
    <source>
        <dbReference type="Proteomes" id="UP000077684"/>
    </source>
</evidence>
<gene>
    <name evidence="1" type="ORF">A4X06_0g7904</name>
</gene>
<dbReference type="EMBL" id="LWDE02001521">
    <property type="protein sequence ID" value="KAE8240121.1"/>
    <property type="molecule type" value="Genomic_DNA"/>
</dbReference>
<reference evidence="1" key="1">
    <citation type="submission" date="2016-04" db="EMBL/GenBank/DDBJ databases">
        <authorList>
            <person name="Nguyen H.D."/>
            <person name="Samba Siva P."/>
            <person name="Cullis J."/>
            <person name="Levesque C.A."/>
            <person name="Hambleton S."/>
        </authorList>
    </citation>
    <scope>NUCLEOTIDE SEQUENCE</scope>
    <source>
        <strain evidence="1">DAOMC 236426</strain>
    </source>
</reference>
<protein>
    <submittedName>
        <fullName evidence="1">Uncharacterized protein</fullName>
    </submittedName>
</protein>